<keyword evidence="2" id="KW-1185">Reference proteome</keyword>
<protein>
    <submittedName>
        <fullName evidence="1">Uncharacterized protein</fullName>
    </submittedName>
</protein>
<evidence type="ECO:0000313" key="1">
    <source>
        <dbReference type="EMBL" id="CAC5409863.1"/>
    </source>
</evidence>
<dbReference type="EMBL" id="CACVKT020007648">
    <property type="protein sequence ID" value="CAC5409863.1"/>
    <property type="molecule type" value="Genomic_DNA"/>
</dbReference>
<proteinExistence type="predicted"/>
<reference evidence="1 2" key="1">
    <citation type="submission" date="2020-06" db="EMBL/GenBank/DDBJ databases">
        <authorList>
            <person name="Li R."/>
            <person name="Bekaert M."/>
        </authorList>
    </citation>
    <scope>NUCLEOTIDE SEQUENCE [LARGE SCALE GENOMIC DNA]</scope>
    <source>
        <strain evidence="2">wild</strain>
    </source>
</reference>
<name>A0A6J8DML3_MYTCO</name>
<gene>
    <name evidence="1" type="ORF">MCOR_43097</name>
</gene>
<organism evidence="1 2">
    <name type="scientific">Mytilus coruscus</name>
    <name type="common">Sea mussel</name>
    <dbReference type="NCBI Taxonomy" id="42192"/>
    <lineage>
        <taxon>Eukaryota</taxon>
        <taxon>Metazoa</taxon>
        <taxon>Spiralia</taxon>
        <taxon>Lophotrochozoa</taxon>
        <taxon>Mollusca</taxon>
        <taxon>Bivalvia</taxon>
        <taxon>Autobranchia</taxon>
        <taxon>Pteriomorphia</taxon>
        <taxon>Mytilida</taxon>
        <taxon>Mytiloidea</taxon>
        <taxon>Mytilidae</taxon>
        <taxon>Mytilinae</taxon>
        <taxon>Mytilus</taxon>
    </lineage>
</organism>
<dbReference type="AlphaFoldDB" id="A0A6J8DML3"/>
<sequence>MFRYQVDSFMRSHRSPGVACFDNDFKEIISVILESTDITVSRDCNGNLEGDIQDFKVWSVLEQKDRFSMILQGVQVEFNEWHTNSMALDEAHEMEINLKTKKAINTFSLPSLTTMTYYLPYRAETLHNMKVKLDIESGQSGGLLGHISIFLLQKSMLCLITQTGMVVVRRRWRGHEEIVVFRRLTAVLSSVVHEGLLLPSSWRSFLANRENKRNLVNFLSYEFLRLALSFFKDGLCTVITAGGFDDDNRDKALGISSLHVGIVEFAQLSANHENVIHGGCDFVLFFHGCGKKAFLDGFYHNAQFIASDLNLSTLDETGLCSFYRLVASVYFAKHRPAFRPSASISEFYNNIELGDGLESHTALVKVILWDSDVNIDKWKKLLSGTPRVALAKVIVPLIDAVAKNLVLVLVVIVAQVVSFRTVRTLLVVKNELSELFDELLCFSDVELDACSDIDSVSNSDEGEDEVQIVPSHQSEEFQEYWDTFEILTGELVPDL</sequence>
<accession>A0A6J8DML3</accession>
<evidence type="ECO:0000313" key="2">
    <source>
        <dbReference type="Proteomes" id="UP000507470"/>
    </source>
</evidence>
<dbReference type="Proteomes" id="UP000507470">
    <property type="component" value="Unassembled WGS sequence"/>
</dbReference>